<evidence type="ECO:0000313" key="6">
    <source>
        <dbReference type="Proteomes" id="UP000593564"/>
    </source>
</evidence>
<reference evidence="5 6" key="2">
    <citation type="submission" date="2020-07" db="EMBL/GenBank/DDBJ databases">
        <title>Genome assembly of wild tea tree DASZ reveals pedigree and selection history of tea varieties.</title>
        <authorList>
            <person name="Zhang W."/>
        </authorList>
    </citation>
    <scope>NUCLEOTIDE SEQUENCE [LARGE SCALE GENOMIC DNA]</scope>
    <source>
        <strain evidence="6">cv. G240</strain>
        <tissue evidence="5">Leaf</tissue>
    </source>
</reference>
<sequence>MENQSQQSPAKFTGQILIVIALSFFFFFVSASATFDSGEIITEGELENVTRAMRMNGYTLFGNAIATSDLRYQILAGKSFTLFVPPDSNLFSLDISSDASHYVQSLRYHVSPLRLSISDLRNLSSFAAPYLHTLLPHHSLLIRTHNKLPTNNAPLVTTVDGVPISYPDLCHGSRTFAVHGLDGILSAVPVSVSVSSDRIQRKRHQNQIHRKRDHLSFSRF</sequence>
<dbReference type="Gene3D" id="2.30.180.10">
    <property type="entry name" value="FAS1 domain"/>
    <property type="match status" value="1"/>
</dbReference>
<evidence type="ECO:0000256" key="3">
    <source>
        <dbReference type="SAM" id="Phobius"/>
    </source>
</evidence>
<dbReference type="Proteomes" id="UP000593564">
    <property type="component" value="Unassembled WGS sequence"/>
</dbReference>
<keyword evidence="3" id="KW-0812">Transmembrane</keyword>
<feature type="transmembrane region" description="Helical" evidence="3">
    <location>
        <begin position="12"/>
        <end position="33"/>
    </location>
</feature>
<comment type="caution">
    <text evidence="5">The sequence shown here is derived from an EMBL/GenBank/DDBJ whole genome shotgun (WGS) entry which is preliminary data.</text>
</comment>
<feature type="domain" description="FAS1" evidence="4">
    <location>
        <begin position="45"/>
        <end position="185"/>
    </location>
</feature>
<feature type="region of interest" description="Disordered" evidence="2">
    <location>
        <begin position="200"/>
        <end position="220"/>
    </location>
</feature>
<dbReference type="SMART" id="SM00554">
    <property type="entry name" value="FAS1"/>
    <property type="match status" value="1"/>
</dbReference>
<dbReference type="EMBL" id="JACBKZ010000001">
    <property type="protein sequence ID" value="KAF5960377.1"/>
    <property type="molecule type" value="Genomic_DNA"/>
</dbReference>
<evidence type="ECO:0000256" key="2">
    <source>
        <dbReference type="SAM" id="MobiDB-lite"/>
    </source>
</evidence>
<name>A0A7J7I739_CAMSI</name>
<evidence type="ECO:0000256" key="1">
    <source>
        <dbReference type="ARBA" id="ARBA00007843"/>
    </source>
</evidence>
<proteinExistence type="inferred from homology"/>
<dbReference type="Pfam" id="PF02469">
    <property type="entry name" value="Fasciclin"/>
    <property type="match status" value="1"/>
</dbReference>
<keyword evidence="3" id="KW-1133">Transmembrane helix</keyword>
<reference evidence="6" key="1">
    <citation type="journal article" date="2020" name="Nat. Commun.">
        <title>Genome assembly of wild tea tree DASZ reveals pedigree and selection history of tea varieties.</title>
        <authorList>
            <person name="Zhang W."/>
            <person name="Zhang Y."/>
            <person name="Qiu H."/>
            <person name="Guo Y."/>
            <person name="Wan H."/>
            <person name="Zhang X."/>
            <person name="Scossa F."/>
            <person name="Alseekh S."/>
            <person name="Zhang Q."/>
            <person name="Wang P."/>
            <person name="Xu L."/>
            <person name="Schmidt M.H."/>
            <person name="Jia X."/>
            <person name="Li D."/>
            <person name="Zhu A."/>
            <person name="Guo F."/>
            <person name="Chen W."/>
            <person name="Ni D."/>
            <person name="Usadel B."/>
            <person name="Fernie A.R."/>
            <person name="Wen W."/>
        </authorList>
    </citation>
    <scope>NUCLEOTIDE SEQUENCE [LARGE SCALE GENOMIC DNA]</scope>
    <source>
        <strain evidence="6">cv. G240</strain>
    </source>
</reference>
<dbReference type="PROSITE" id="PS50213">
    <property type="entry name" value="FAS1"/>
    <property type="match status" value="1"/>
</dbReference>
<feature type="compositionally biased region" description="Basic residues" evidence="2">
    <location>
        <begin position="200"/>
        <end position="213"/>
    </location>
</feature>
<dbReference type="SUPFAM" id="SSF82153">
    <property type="entry name" value="FAS1 domain"/>
    <property type="match status" value="1"/>
</dbReference>
<accession>A0A7J7I739</accession>
<dbReference type="PANTHER" id="PTHR33985">
    <property type="entry name" value="OS02G0491300 PROTEIN-RELATED"/>
    <property type="match status" value="1"/>
</dbReference>
<dbReference type="PANTHER" id="PTHR33985:SF15">
    <property type="entry name" value="FASCICLIN-LIKE ARABINOGALACTAN PROTEIN 19"/>
    <property type="match status" value="1"/>
</dbReference>
<keyword evidence="3" id="KW-0472">Membrane</keyword>
<dbReference type="InterPro" id="IPR000782">
    <property type="entry name" value="FAS1_domain"/>
</dbReference>
<organism evidence="5 6">
    <name type="scientific">Camellia sinensis</name>
    <name type="common">Tea plant</name>
    <name type="synonym">Thea sinensis</name>
    <dbReference type="NCBI Taxonomy" id="4442"/>
    <lineage>
        <taxon>Eukaryota</taxon>
        <taxon>Viridiplantae</taxon>
        <taxon>Streptophyta</taxon>
        <taxon>Embryophyta</taxon>
        <taxon>Tracheophyta</taxon>
        <taxon>Spermatophyta</taxon>
        <taxon>Magnoliopsida</taxon>
        <taxon>eudicotyledons</taxon>
        <taxon>Gunneridae</taxon>
        <taxon>Pentapetalae</taxon>
        <taxon>asterids</taxon>
        <taxon>Ericales</taxon>
        <taxon>Theaceae</taxon>
        <taxon>Camellia</taxon>
    </lineage>
</organism>
<keyword evidence="6" id="KW-1185">Reference proteome</keyword>
<protein>
    <recommendedName>
        <fullName evidence="4">FAS1 domain-containing protein</fullName>
    </recommendedName>
</protein>
<dbReference type="InterPro" id="IPR036378">
    <property type="entry name" value="FAS1_dom_sf"/>
</dbReference>
<dbReference type="InterPro" id="IPR052806">
    <property type="entry name" value="Fasciclin-like_AGP"/>
</dbReference>
<comment type="similarity">
    <text evidence="1">Belongs to the fasciclin-like AGP family.</text>
</comment>
<evidence type="ECO:0000313" key="5">
    <source>
        <dbReference type="EMBL" id="KAF5960377.1"/>
    </source>
</evidence>
<evidence type="ECO:0000259" key="4">
    <source>
        <dbReference type="PROSITE" id="PS50213"/>
    </source>
</evidence>
<gene>
    <name evidence="5" type="ORF">HYC85_001586</name>
</gene>
<dbReference type="AlphaFoldDB" id="A0A7J7I739"/>